<feature type="domain" description="Methyl-accepting transducer" evidence="7">
    <location>
        <begin position="427"/>
        <end position="663"/>
    </location>
</feature>
<evidence type="ECO:0000259" key="7">
    <source>
        <dbReference type="PROSITE" id="PS50111"/>
    </source>
</evidence>
<comment type="subcellular location">
    <subcellularLocation>
        <location evidence="1">Cell inner membrane</location>
        <topology evidence="1">Multi-pass membrane protein</topology>
    </subcellularLocation>
</comment>
<dbReference type="InterPro" id="IPR010910">
    <property type="entry name" value="Nitrate/nitrite_sensing_bac"/>
</dbReference>
<dbReference type="Pfam" id="PF08376">
    <property type="entry name" value="NIT"/>
    <property type="match status" value="1"/>
</dbReference>
<dbReference type="PROSITE" id="PS50192">
    <property type="entry name" value="T_SNARE"/>
    <property type="match status" value="1"/>
</dbReference>
<dbReference type="GO" id="GO:0004888">
    <property type="term" value="F:transmembrane signaling receptor activity"/>
    <property type="evidence" value="ECO:0007669"/>
    <property type="project" value="InterPro"/>
</dbReference>
<accession>A0A512H616</accession>
<evidence type="ECO:0000256" key="6">
    <source>
        <dbReference type="SAM" id="Phobius"/>
    </source>
</evidence>
<protein>
    <recommendedName>
        <fullName evidence="13">Methyl-accepting chemotaxis protein</fullName>
    </recommendedName>
</protein>
<comment type="caution">
    <text evidence="11">The sequence shown here is derived from an EMBL/GenBank/DDBJ whole genome shotgun (WGS) entry which is preliminary data.</text>
</comment>
<sequence>MQLLPLGVSLWVVALIPLTALLSILTYDVWQQRQDMLQSQQVRAIIETETRASALVHELQKERGASALFLGGHGTRFGEEMATQQHLTEEAVSAFSDALTALAQGVAGHTPAVAALREGETLLDERQRTRAAIHDLSLKPAESFAYYTTIIETLMGATGALGALATEGDLRGLVATSEVFARAKEMAGRERATGAQGLAAGRFDPDIHRRLIALGAAQDGLFASFRALAPADIVKRFDETVEGAALEPVAAMRETIYKGGLIGIFKGLGASDWFAATSARIDAMKAIEDALSARLHALTDAHIGDQVRRFQVLLGVAGATLALCALIVIVLRRSILNNLRALGRATEDLAEGRLDTPVAGGLRRDDLGALARGLEIFRQRLREAEQIKAQRDAERVEAEATRRQLLMGMGETLEHEVASVVASIGAAADTLHTSASTLTDAADRGGREAGTVSAAALQASANVQTVAGAAEELAASIQEIARRVAESARVSRQAAEEAARTNQCVDSLAEMAERIGSVVHLIDGIAAQTNLLALNATIEAARAGEAGKGFAVVAGEVKTLASQTQRATADITSQIGAMRQVTLEVVAAMRQIAGTVERVGGLSADIAVAVGQQGAATDEIARNIQEASGGTSAVSHAVAGVQVGVRETGASAAAIAAAAEALAGHNKTLRLQVDRFLATLRAA</sequence>
<dbReference type="Pfam" id="PF00672">
    <property type="entry name" value="HAMP"/>
    <property type="match status" value="1"/>
</dbReference>
<dbReference type="PROSITE" id="PS50111">
    <property type="entry name" value="CHEMOTAXIS_TRANSDUC_2"/>
    <property type="match status" value="1"/>
</dbReference>
<dbReference type="CDD" id="cd06225">
    <property type="entry name" value="HAMP"/>
    <property type="match status" value="1"/>
</dbReference>
<evidence type="ECO:0000256" key="3">
    <source>
        <dbReference type="ARBA" id="ARBA00023224"/>
    </source>
</evidence>
<keyword evidence="2" id="KW-1003">Cell membrane</keyword>
<evidence type="ECO:0000256" key="2">
    <source>
        <dbReference type="ARBA" id="ARBA00022519"/>
    </source>
</evidence>
<dbReference type="Proteomes" id="UP000321567">
    <property type="component" value="Unassembled WGS sequence"/>
</dbReference>
<evidence type="ECO:0000256" key="5">
    <source>
        <dbReference type="PROSITE-ProRule" id="PRU00284"/>
    </source>
</evidence>
<keyword evidence="2" id="KW-0997">Cell inner membrane</keyword>
<dbReference type="PANTHER" id="PTHR32089:SF112">
    <property type="entry name" value="LYSOZYME-LIKE PROTEIN-RELATED"/>
    <property type="match status" value="1"/>
</dbReference>
<keyword evidence="3 5" id="KW-0807">Transducer</keyword>
<dbReference type="SMART" id="SM00283">
    <property type="entry name" value="MA"/>
    <property type="match status" value="1"/>
</dbReference>
<feature type="domain" description="T-SNARE coiled-coil homology" evidence="8">
    <location>
        <begin position="579"/>
        <end position="641"/>
    </location>
</feature>
<dbReference type="GO" id="GO:0007165">
    <property type="term" value="P:signal transduction"/>
    <property type="evidence" value="ECO:0007669"/>
    <property type="project" value="UniProtKB-KW"/>
</dbReference>
<evidence type="ECO:0000313" key="12">
    <source>
        <dbReference type="Proteomes" id="UP000321567"/>
    </source>
</evidence>
<dbReference type="PROSITE" id="PS50885">
    <property type="entry name" value="HAMP"/>
    <property type="match status" value="1"/>
</dbReference>
<dbReference type="Gene3D" id="6.10.340.10">
    <property type="match status" value="1"/>
</dbReference>
<dbReference type="PRINTS" id="PR00260">
    <property type="entry name" value="CHEMTRNSDUCR"/>
</dbReference>
<dbReference type="PANTHER" id="PTHR32089">
    <property type="entry name" value="METHYL-ACCEPTING CHEMOTAXIS PROTEIN MCPB"/>
    <property type="match status" value="1"/>
</dbReference>
<keyword evidence="6" id="KW-0812">Transmembrane</keyword>
<dbReference type="InterPro" id="IPR004089">
    <property type="entry name" value="MCPsignal_dom"/>
</dbReference>
<evidence type="ECO:0000313" key="11">
    <source>
        <dbReference type="EMBL" id="GEO80915.1"/>
    </source>
</evidence>
<dbReference type="InterPro" id="IPR013587">
    <property type="entry name" value="Nitrate/nitrite_sensing"/>
</dbReference>
<evidence type="ECO:0000259" key="9">
    <source>
        <dbReference type="PROSITE" id="PS50885"/>
    </source>
</evidence>
<feature type="transmembrane region" description="Helical" evidence="6">
    <location>
        <begin position="312"/>
        <end position="331"/>
    </location>
</feature>
<organism evidence="11 12">
    <name type="scientific">Pararhodospirillum oryzae</name>
    <dbReference type="NCBI Taxonomy" id="478448"/>
    <lineage>
        <taxon>Bacteria</taxon>
        <taxon>Pseudomonadati</taxon>
        <taxon>Pseudomonadota</taxon>
        <taxon>Alphaproteobacteria</taxon>
        <taxon>Rhodospirillales</taxon>
        <taxon>Rhodospirillaceae</taxon>
        <taxon>Pararhodospirillum</taxon>
    </lineage>
</organism>
<evidence type="ECO:0000259" key="10">
    <source>
        <dbReference type="PROSITE" id="PS50906"/>
    </source>
</evidence>
<dbReference type="InterPro" id="IPR000727">
    <property type="entry name" value="T_SNARE_dom"/>
</dbReference>
<dbReference type="InterPro" id="IPR003660">
    <property type="entry name" value="HAMP_dom"/>
</dbReference>
<dbReference type="GO" id="GO:0005886">
    <property type="term" value="C:plasma membrane"/>
    <property type="evidence" value="ECO:0007669"/>
    <property type="project" value="UniProtKB-SubCell"/>
</dbReference>
<dbReference type="SMART" id="SM00304">
    <property type="entry name" value="HAMP"/>
    <property type="match status" value="1"/>
</dbReference>
<feature type="domain" description="NIT" evidence="10">
    <location>
        <begin position="50"/>
        <end position="302"/>
    </location>
</feature>
<evidence type="ECO:0000256" key="1">
    <source>
        <dbReference type="ARBA" id="ARBA00004429"/>
    </source>
</evidence>
<evidence type="ECO:0000256" key="4">
    <source>
        <dbReference type="ARBA" id="ARBA00029447"/>
    </source>
</evidence>
<reference evidence="11 12" key="1">
    <citation type="submission" date="2019-07" db="EMBL/GenBank/DDBJ databases">
        <title>Whole genome shotgun sequence of Rhodospirillum oryzae NBRC 107573.</title>
        <authorList>
            <person name="Hosoyama A."/>
            <person name="Uohara A."/>
            <person name="Ohji S."/>
            <person name="Ichikawa N."/>
        </authorList>
    </citation>
    <scope>NUCLEOTIDE SEQUENCE [LARGE SCALE GENOMIC DNA]</scope>
    <source>
        <strain evidence="11 12">NBRC 107573</strain>
    </source>
</reference>
<keyword evidence="6" id="KW-0472">Membrane</keyword>
<keyword evidence="6" id="KW-1133">Transmembrane helix</keyword>
<evidence type="ECO:0000259" key="8">
    <source>
        <dbReference type="PROSITE" id="PS50192"/>
    </source>
</evidence>
<dbReference type="Gene3D" id="1.10.287.950">
    <property type="entry name" value="Methyl-accepting chemotaxis protein"/>
    <property type="match status" value="1"/>
</dbReference>
<dbReference type="EMBL" id="BJZO01000020">
    <property type="protein sequence ID" value="GEO80915.1"/>
    <property type="molecule type" value="Genomic_DNA"/>
</dbReference>
<dbReference type="GO" id="GO:0006935">
    <property type="term" value="P:chemotaxis"/>
    <property type="evidence" value="ECO:0007669"/>
    <property type="project" value="InterPro"/>
</dbReference>
<dbReference type="PROSITE" id="PS50906">
    <property type="entry name" value="NIT"/>
    <property type="match status" value="1"/>
</dbReference>
<feature type="domain" description="HAMP" evidence="9">
    <location>
        <begin position="333"/>
        <end position="386"/>
    </location>
</feature>
<comment type="similarity">
    <text evidence="4">Belongs to the methyl-accepting chemotaxis (MCP) protein family.</text>
</comment>
<proteinExistence type="inferred from homology"/>
<dbReference type="InterPro" id="IPR004090">
    <property type="entry name" value="Chemotax_Me-accpt_rcpt"/>
</dbReference>
<dbReference type="AlphaFoldDB" id="A0A512H616"/>
<evidence type="ECO:0008006" key="13">
    <source>
        <dbReference type="Google" id="ProtNLM"/>
    </source>
</evidence>
<feature type="transmembrane region" description="Helical" evidence="6">
    <location>
        <begin position="6"/>
        <end position="30"/>
    </location>
</feature>
<name>A0A512H616_9PROT</name>
<keyword evidence="12" id="KW-1185">Reference proteome</keyword>
<dbReference type="Pfam" id="PF00015">
    <property type="entry name" value="MCPsignal"/>
    <property type="match status" value="1"/>
</dbReference>
<dbReference type="SUPFAM" id="SSF58104">
    <property type="entry name" value="Methyl-accepting chemotaxis protein (MCP) signaling domain"/>
    <property type="match status" value="1"/>
</dbReference>
<gene>
    <name evidence="11" type="ORF">ROR02_10460</name>
</gene>